<dbReference type="GO" id="GO:0141152">
    <property type="term" value="F:glycerol-3-phosphate dehydrogenase (NAD+) activity"/>
    <property type="evidence" value="ECO:0007669"/>
    <property type="project" value="RHEA"/>
</dbReference>
<keyword evidence="2 13" id="KW-0444">Lipid biosynthesis</keyword>
<feature type="binding site" evidence="13">
    <location>
        <position position="250"/>
    </location>
    <ligand>
        <name>sn-glycerol 3-phosphate</name>
        <dbReference type="ChEBI" id="CHEBI:57597"/>
    </ligand>
</feature>
<evidence type="ECO:0000256" key="5">
    <source>
        <dbReference type="ARBA" id="ARBA00023027"/>
    </source>
</evidence>
<evidence type="ECO:0000256" key="9">
    <source>
        <dbReference type="ARBA" id="ARBA00052716"/>
    </source>
</evidence>
<feature type="binding site" evidence="13">
    <location>
        <position position="240"/>
    </location>
    <ligand>
        <name>sn-glycerol 3-phosphate</name>
        <dbReference type="ChEBI" id="CHEBI:57597"/>
    </ligand>
</feature>
<dbReference type="Pfam" id="PF01210">
    <property type="entry name" value="NAD_Gly3P_dh_N"/>
    <property type="match status" value="1"/>
</dbReference>
<keyword evidence="8 13" id="KW-1208">Phospholipid metabolism</keyword>
<evidence type="ECO:0000256" key="17">
    <source>
        <dbReference type="RuleBase" id="RU000437"/>
    </source>
</evidence>
<evidence type="ECO:0000256" key="4">
    <source>
        <dbReference type="ARBA" id="ARBA00023002"/>
    </source>
</evidence>
<protein>
    <recommendedName>
        <fullName evidence="11 13">Glycerol-3-phosphate dehydrogenase [NAD(P)+]</fullName>
        <ecNumber evidence="10 13">1.1.1.94</ecNumber>
    </recommendedName>
    <alternativeName>
        <fullName evidence="13">NAD(P)(+)-dependent glycerol-3-phosphate dehydrogenase</fullName>
    </alternativeName>
    <alternativeName>
        <fullName evidence="12 13">NAD(P)H-dependent dihydroxyacetone-phosphate reductase</fullName>
    </alternativeName>
</protein>
<name>A0A2U1E3V0_9FIRM</name>
<feature type="binding site" evidence="13">
    <location>
        <position position="251"/>
    </location>
    <ligand>
        <name>NADPH</name>
        <dbReference type="ChEBI" id="CHEBI:57783"/>
    </ligand>
</feature>
<keyword evidence="5 13" id="KW-0520">NAD</keyword>
<dbReference type="GO" id="GO:0005975">
    <property type="term" value="P:carbohydrate metabolic process"/>
    <property type="evidence" value="ECO:0007669"/>
    <property type="project" value="InterPro"/>
</dbReference>
<feature type="binding site" evidence="13">
    <location>
        <position position="10"/>
    </location>
    <ligand>
        <name>NADPH</name>
        <dbReference type="ChEBI" id="CHEBI:57783"/>
    </ligand>
</feature>
<dbReference type="GO" id="GO:0141153">
    <property type="term" value="F:glycerol-3-phosphate dehydrogenase (NADP+) activity"/>
    <property type="evidence" value="ECO:0007669"/>
    <property type="project" value="RHEA"/>
</dbReference>
<feature type="binding site" evidence="13">
    <location>
        <position position="252"/>
    </location>
    <ligand>
        <name>sn-glycerol 3-phosphate</name>
        <dbReference type="ChEBI" id="CHEBI:57597"/>
    </ligand>
</feature>
<comment type="function">
    <text evidence="13">Catalyzes the reduction of the glycolytic intermediate dihydroxyacetone phosphate (DHAP) to sn-glycerol 3-phosphate (G3P), the key precursor for phospholipid synthesis.</text>
</comment>
<dbReference type="FunFam" id="1.10.1040.10:FF:000001">
    <property type="entry name" value="Glycerol-3-phosphate dehydrogenase [NAD(P)+]"/>
    <property type="match status" value="1"/>
</dbReference>
<dbReference type="GO" id="GO:0005829">
    <property type="term" value="C:cytosol"/>
    <property type="evidence" value="ECO:0007669"/>
    <property type="project" value="TreeGrafter"/>
</dbReference>
<keyword evidence="21" id="KW-1185">Reference proteome</keyword>
<feature type="active site" description="Proton acceptor" evidence="13 14">
    <location>
        <position position="187"/>
    </location>
</feature>
<evidence type="ECO:0000256" key="10">
    <source>
        <dbReference type="ARBA" id="ARBA00066687"/>
    </source>
</evidence>
<feature type="binding site" evidence="13">
    <location>
        <position position="48"/>
    </location>
    <ligand>
        <name>NADPH</name>
        <dbReference type="ChEBI" id="CHEBI:57783"/>
    </ligand>
</feature>
<dbReference type="HAMAP" id="MF_00394">
    <property type="entry name" value="NAD_Glyc3P_dehydrog"/>
    <property type="match status" value="1"/>
</dbReference>
<dbReference type="NCBIfam" id="NF000940">
    <property type="entry name" value="PRK00094.1-2"/>
    <property type="match status" value="1"/>
</dbReference>
<dbReference type="AlphaFoldDB" id="A0A2U1E3V0"/>
<dbReference type="NCBIfam" id="NF000942">
    <property type="entry name" value="PRK00094.1-4"/>
    <property type="match status" value="1"/>
</dbReference>
<evidence type="ECO:0000256" key="11">
    <source>
        <dbReference type="ARBA" id="ARBA00069372"/>
    </source>
</evidence>
<keyword evidence="6 13" id="KW-0443">Lipid metabolism</keyword>
<dbReference type="SUPFAM" id="SSF51735">
    <property type="entry name" value="NAD(P)-binding Rossmann-fold domains"/>
    <property type="match status" value="1"/>
</dbReference>
<dbReference type="InterPro" id="IPR006168">
    <property type="entry name" value="G3P_DH_NAD-dep"/>
</dbReference>
<evidence type="ECO:0000256" key="16">
    <source>
        <dbReference type="PIRSR" id="PIRSR000114-3"/>
    </source>
</evidence>
<keyword evidence="3 13" id="KW-0521">NADP</keyword>
<dbReference type="InterPro" id="IPR008927">
    <property type="entry name" value="6-PGluconate_DH-like_C_sf"/>
</dbReference>
<feature type="binding site" evidence="13">
    <location>
        <position position="136"/>
    </location>
    <ligand>
        <name>NADPH</name>
        <dbReference type="ChEBI" id="CHEBI:57783"/>
    </ligand>
</feature>
<dbReference type="GO" id="GO:0046167">
    <property type="term" value="P:glycerol-3-phosphate biosynthetic process"/>
    <property type="evidence" value="ECO:0007669"/>
    <property type="project" value="UniProtKB-UniRule"/>
</dbReference>
<feature type="binding site" evidence="13">
    <location>
        <position position="251"/>
    </location>
    <ligand>
        <name>sn-glycerol 3-phosphate</name>
        <dbReference type="ChEBI" id="CHEBI:57597"/>
    </ligand>
</feature>
<comment type="pathway">
    <text evidence="13">Membrane lipid metabolism; glycerophospholipid metabolism.</text>
</comment>
<dbReference type="GO" id="GO:0046168">
    <property type="term" value="P:glycerol-3-phosphate catabolic process"/>
    <property type="evidence" value="ECO:0007669"/>
    <property type="project" value="InterPro"/>
</dbReference>
<evidence type="ECO:0000256" key="1">
    <source>
        <dbReference type="ARBA" id="ARBA00011009"/>
    </source>
</evidence>
<dbReference type="UniPathway" id="UPA00940"/>
<evidence type="ECO:0000256" key="8">
    <source>
        <dbReference type="ARBA" id="ARBA00023264"/>
    </source>
</evidence>
<dbReference type="RefSeq" id="WP_034545366.1">
    <property type="nucleotide sequence ID" value="NZ_QEKV01000004.1"/>
</dbReference>
<dbReference type="InterPro" id="IPR036291">
    <property type="entry name" value="NAD(P)-bd_dom_sf"/>
</dbReference>
<dbReference type="Gene3D" id="1.10.1040.10">
    <property type="entry name" value="N-(1-d-carboxylethyl)-l-norvaline Dehydrogenase, domain 2"/>
    <property type="match status" value="1"/>
</dbReference>
<comment type="catalytic activity">
    <reaction evidence="13">
        <text>sn-glycerol 3-phosphate + NAD(+) = dihydroxyacetone phosphate + NADH + H(+)</text>
        <dbReference type="Rhea" id="RHEA:11092"/>
        <dbReference type="ChEBI" id="CHEBI:15378"/>
        <dbReference type="ChEBI" id="CHEBI:57540"/>
        <dbReference type="ChEBI" id="CHEBI:57597"/>
        <dbReference type="ChEBI" id="CHEBI:57642"/>
        <dbReference type="ChEBI" id="CHEBI:57945"/>
        <dbReference type="EC" id="1.1.1.94"/>
    </reaction>
</comment>
<dbReference type="Pfam" id="PF07479">
    <property type="entry name" value="NAD_Gly3P_dh_C"/>
    <property type="match status" value="1"/>
</dbReference>
<feature type="binding site" evidence="16">
    <location>
        <position position="136"/>
    </location>
    <ligand>
        <name>NAD(+)</name>
        <dbReference type="ChEBI" id="CHEBI:57540"/>
    </ligand>
</feature>
<dbReference type="GO" id="GO:0008654">
    <property type="term" value="P:phospholipid biosynthetic process"/>
    <property type="evidence" value="ECO:0007669"/>
    <property type="project" value="UniProtKB-KW"/>
</dbReference>
<evidence type="ECO:0000256" key="2">
    <source>
        <dbReference type="ARBA" id="ARBA00022516"/>
    </source>
</evidence>
<dbReference type="EC" id="1.1.1.94" evidence="10 13"/>
<evidence type="ECO:0000313" key="20">
    <source>
        <dbReference type="EMBL" id="PVY94575.1"/>
    </source>
</evidence>
<dbReference type="PANTHER" id="PTHR11728">
    <property type="entry name" value="GLYCEROL-3-PHOSPHATE DEHYDROGENASE"/>
    <property type="match status" value="1"/>
</dbReference>
<feature type="binding site" evidence="13">
    <location>
        <position position="11"/>
    </location>
    <ligand>
        <name>NADPH</name>
        <dbReference type="ChEBI" id="CHEBI:57783"/>
    </ligand>
</feature>
<feature type="binding site" evidence="13">
    <location>
        <position position="187"/>
    </location>
    <ligand>
        <name>sn-glycerol 3-phosphate</name>
        <dbReference type="ChEBI" id="CHEBI:57597"/>
    </ligand>
</feature>
<dbReference type="GO" id="GO:0051287">
    <property type="term" value="F:NAD binding"/>
    <property type="evidence" value="ECO:0007669"/>
    <property type="project" value="InterPro"/>
</dbReference>
<comment type="caution">
    <text evidence="13">Lacks conserved residue(s) required for the propagation of feature annotation.</text>
</comment>
<evidence type="ECO:0000256" key="15">
    <source>
        <dbReference type="PIRSR" id="PIRSR000114-2"/>
    </source>
</evidence>
<evidence type="ECO:0000256" key="13">
    <source>
        <dbReference type="HAMAP-Rule" id="MF_00394"/>
    </source>
</evidence>
<evidence type="ECO:0000256" key="12">
    <source>
        <dbReference type="ARBA" id="ARBA00080511"/>
    </source>
</evidence>
<dbReference type="EMBL" id="QEKV01000004">
    <property type="protein sequence ID" value="PVY94575.1"/>
    <property type="molecule type" value="Genomic_DNA"/>
</dbReference>
<feature type="binding site" evidence="13">
    <location>
        <position position="104"/>
    </location>
    <ligand>
        <name>sn-glycerol 3-phosphate</name>
        <dbReference type="ChEBI" id="CHEBI:57597"/>
    </ligand>
</feature>
<keyword evidence="7 13" id="KW-0594">Phospholipid biosynthesis</keyword>
<comment type="catalytic activity">
    <reaction evidence="9">
        <text>sn-glycerol 3-phosphate + NADP(+) = dihydroxyacetone phosphate + NADPH + H(+)</text>
        <dbReference type="Rhea" id="RHEA:11096"/>
        <dbReference type="ChEBI" id="CHEBI:15378"/>
        <dbReference type="ChEBI" id="CHEBI:57597"/>
        <dbReference type="ChEBI" id="CHEBI:57642"/>
        <dbReference type="ChEBI" id="CHEBI:57783"/>
        <dbReference type="ChEBI" id="CHEBI:58349"/>
        <dbReference type="EC" id="1.1.1.94"/>
    </reaction>
    <physiologicalReaction direction="right-to-left" evidence="9">
        <dbReference type="Rhea" id="RHEA:11098"/>
    </physiologicalReaction>
</comment>
<proteinExistence type="inferred from homology"/>
<feature type="domain" description="Glycerol-3-phosphate dehydrogenase NAD-dependent N-terminal" evidence="18">
    <location>
        <begin position="3"/>
        <end position="156"/>
    </location>
</feature>
<feature type="binding site" evidence="13">
    <location>
        <position position="277"/>
    </location>
    <ligand>
        <name>NADPH</name>
        <dbReference type="ChEBI" id="CHEBI:57783"/>
    </ligand>
</feature>
<dbReference type="InterPro" id="IPR006109">
    <property type="entry name" value="G3P_DH_NAD-dep_C"/>
</dbReference>
<feature type="binding site" evidence="13">
    <location>
        <position position="132"/>
    </location>
    <ligand>
        <name>sn-glycerol 3-phosphate</name>
        <dbReference type="ChEBI" id="CHEBI:57597"/>
    </ligand>
</feature>
<dbReference type="Proteomes" id="UP000245793">
    <property type="component" value="Unassembled WGS sequence"/>
</dbReference>
<dbReference type="GO" id="GO:0006650">
    <property type="term" value="P:glycerophospholipid metabolic process"/>
    <property type="evidence" value="ECO:0007669"/>
    <property type="project" value="UniProtKB-UniRule"/>
</dbReference>
<sequence length="334" mass="36950">MKTCIVGGGSWGIALASVLSTNGRDVTLYMRSSEQKEYILKNKRSPKYLKDFIFPDNINLTDDLRSLDGCDLAVIATPFQKMEEILIEIKPHLSQKTIILNVSKGLNIENCETGEYFANKICPDNKYAVLSGPSHAEEVSKKMITTVVICSKDIEVAKSLQDLFMNEYFRVYIHTDVSGVEVAGALKNVIAIGSGILKGINEGDNARAALITRGLFEIARLGKKLNCNMMTFMGLAGMGDLIVTATSVHSRNFRAGVLIGKGVPVERLEDEVGETVEGLKTVKAAHILSQKYNIEMPITEAIYKGIYENKDPHKAILELMTRSKKHEFLEEMVL</sequence>
<feature type="binding site" evidence="16">
    <location>
        <begin position="7"/>
        <end position="12"/>
    </location>
    <ligand>
        <name>NAD(+)</name>
        <dbReference type="ChEBI" id="CHEBI:57540"/>
    </ligand>
</feature>
<evidence type="ECO:0000256" key="14">
    <source>
        <dbReference type="PIRSR" id="PIRSR000114-1"/>
    </source>
</evidence>
<gene>
    <name evidence="13" type="primary">gpsA</name>
    <name evidence="20" type="ORF">C7381_10481</name>
</gene>
<evidence type="ECO:0000256" key="6">
    <source>
        <dbReference type="ARBA" id="ARBA00023098"/>
    </source>
</evidence>
<evidence type="ECO:0000313" key="21">
    <source>
        <dbReference type="Proteomes" id="UP000245793"/>
    </source>
</evidence>
<feature type="binding site" evidence="15">
    <location>
        <begin position="251"/>
        <end position="252"/>
    </location>
    <ligand>
        <name>substrate</name>
    </ligand>
</feature>
<keyword evidence="13" id="KW-0963">Cytoplasm</keyword>
<feature type="domain" description="Glycerol-3-phosphate dehydrogenase NAD-dependent C-terminal" evidence="19">
    <location>
        <begin position="176"/>
        <end position="316"/>
    </location>
</feature>
<feature type="binding site" evidence="13">
    <location>
        <position position="134"/>
    </location>
    <ligand>
        <name>sn-glycerol 3-phosphate</name>
        <dbReference type="ChEBI" id="CHEBI:57597"/>
    </ligand>
</feature>
<reference evidence="20 21" key="1">
    <citation type="submission" date="2018-04" db="EMBL/GenBank/DDBJ databases">
        <title>Genomic Encyclopedia of Type Strains, Phase IV (KMG-IV): sequencing the most valuable type-strain genomes for metagenomic binning, comparative biology and taxonomic classification.</title>
        <authorList>
            <person name="Goeker M."/>
        </authorList>
    </citation>
    <scope>NUCLEOTIDE SEQUENCE [LARGE SCALE GENOMIC DNA]</scope>
    <source>
        <strain evidence="20 21">DSM 20705</strain>
    </source>
</reference>
<comment type="caution">
    <text evidence="20">The sequence shown here is derived from an EMBL/GenBank/DDBJ whole genome shotgun (WGS) entry which is preliminary data.</text>
</comment>
<evidence type="ECO:0000256" key="3">
    <source>
        <dbReference type="ARBA" id="ARBA00022857"/>
    </source>
</evidence>
<dbReference type="SUPFAM" id="SSF48179">
    <property type="entry name" value="6-phosphogluconate dehydrogenase C-terminal domain-like"/>
    <property type="match status" value="1"/>
</dbReference>
<keyword evidence="4 13" id="KW-0560">Oxidoreductase</keyword>
<evidence type="ECO:0000256" key="7">
    <source>
        <dbReference type="ARBA" id="ARBA00023209"/>
    </source>
</evidence>
<dbReference type="PRINTS" id="PR00077">
    <property type="entry name" value="GPDHDRGNASE"/>
</dbReference>
<dbReference type="PANTHER" id="PTHR11728:SF1">
    <property type="entry name" value="GLYCEROL-3-PHOSPHATE DEHYDROGENASE [NAD(+)] 2, CHLOROPLASTIC"/>
    <property type="match status" value="1"/>
</dbReference>
<evidence type="ECO:0000259" key="18">
    <source>
        <dbReference type="Pfam" id="PF01210"/>
    </source>
</evidence>
<dbReference type="Gene3D" id="3.40.50.720">
    <property type="entry name" value="NAD(P)-binding Rossmann-like Domain"/>
    <property type="match status" value="1"/>
</dbReference>
<comment type="subcellular location">
    <subcellularLocation>
        <location evidence="13">Cytoplasm</location>
    </subcellularLocation>
</comment>
<comment type="similarity">
    <text evidence="1 13 17">Belongs to the NAD-dependent glycerol-3-phosphate dehydrogenase family.</text>
</comment>
<feature type="binding site" evidence="16">
    <location>
        <position position="251"/>
    </location>
    <ligand>
        <name>NAD(+)</name>
        <dbReference type="ChEBI" id="CHEBI:57540"/>
    </ligand>
</feature>
<dbReference type="FunFam" id="3.40.50.720:FF:000019">
    <property type="entry name" value="Glycerol-3-phosphate dehydrogenase [NAD(P)+]"/>
    <property type="match status" value="1"/>
</dbReference>
<feature type="binding site" evidence="13">
    <location>
        <position position="31"/>
    </location>
    <ligand>
        <name>NADPH</name>
        <dbReference type="ChEBI" id="CHEBI:57783"/>
    </ligand>
</feature>
<keyword evidence="13" id="KW-0547">Nucleotide-binding</keyword>
<dbReference type="InterPro" id="IPR013328">
    <property type="entry name" value="6PGD_dom2"/>
</dbReference>
<feature type="binding site" evidence="15">
    <location>
        <position position="104"/>
    </location>
    <ligand>
        <name>substrate</name>
    </ligand>
</feature>
<dbReference type="InterPro" id="IPR011128">
    <property type="entry name" value="G3P_DH_NAD-dep_N"/>
</dbReference>
<dbReference type="PIRSF" id="PIRSF000114">
    <property type="entry name" value="Glycerol-3-P_dh"/>
    <property type="match status" value="1"/>
</dbReference>
<feature type="binding site" evidence="13">
    <location>
        <position position="104"/>
    </location>
    <ligand>
        <name>NADPH</name>
        <dbReference type="ChEBI" id="CHEBI:57783"/>
    </ligand>
</feature>
<accession>A0A2U1E3V0</accession>
<evidence type="ECO:0000259" key="19">
    <source>
        <dbReference type="Pfam" id="PF07479"/>
    </source>
</evidence>
<organism evidence="20 21">
    <name type="scientific">Ezakiella coagulans</name>
    <dbReference type="NCBI Taxonomy" id="46507"/>
    <lineage>
        <taxon>Bacteria</taxon>
        <taxon>Bacillati</taxon>
        <taxon>Bacillota</taxon>
        <taxon>Tissierellia</taxon>
        <taxon>Ezakiella</taxon>
    </lineage>
</organism>